<reference evidence="2 3" key="1">
    <citation type="journal article" date="2018" name="Int. J. Syst. Evol. Microbiol.">
        <title>Epidermidibacterium keratini gen. nov., sp. nov., a member of the family Sporichthyaceae, isolated from keratin epidermis.</title>
        <authorList>
            <person name="Lee D.G."/>
            <person name="Trujillo M.E."/>
            <person name="Kang S."/>
            <person name="Nam J.J."/>
            <person name="Kim Y.J."/>
        </authorList>
    </citation>
    <scope>NUCLEOTIDE SEQUENCE [LARGE SCALE GENOMIC DNA]</scope>
    <source>
        <strain evidence="2 3">EPI-7</strain>
    </source>
</reference>
<sequence length="263" mass="29378">MAKDKKKDKKAKDKKAEEKVKKSKAAKKSDKKSADKKDSKKSAKAAAKSSPLKLDVVEQVESGQTDRVDFWFDPVCPWCWITSRWILEAAKVRPIDVNFHVMSLSVLNEGRDLPARYAALMKRAWGPVRVLIAAAQEYGDEVLPGLYESLGTRIHNEKRRDYVKIINEALAENDLPTSLARAARSTDYDDALRESHHAGMDAVGKDVGTPTIHVNGVAFFGPVLSRIPRGEDAGMVWDGAVKLAAYPHFFELKRSRDEDPVFD</sequence>
<feature type="compositionally biased region" description="Basic and acidic residues" evidence="1">
    <location>
        <begin position="1"/>
        <end position="20"/>
    </location>
</feature>
<feature type="compositionally biased region" description="Basic and acidic residues" evidence="1">
    <location>
        <begin position="27"/>
        <end position="41"/>
    </location>
</feature>
<name>A0A7L4YKI9_9ACTN</name>
<evidence type="ECO:0000313" key="2">
    <source>
        <dbReference type="EMBL" id="QHB99392.1"/>
    </source>
</evidence>
<evidence type="ECO:0000313" key="3">
    <source>
        <dbReference type="Proteomes" id="UP000463857"/>
    </source>
</evidence>
<dbReference type="Pfam" id="PF22234">
    <property type="entry name" value="Rv2466c-like"/>
    <property type="match status" value="1"/>
</dbReference>
<dbReference type="SUPFAM" id="SSF52833">
    <property type="entry name" value="Thioredoxin-like"/>
    <property type="match status" value="1"/>
</dbReference>
<protein>
    <submittedName>
        <fullName evidence="2">Disulfide bond formation protein DsbA</fullName>
    </submittedName>
</protein>
<dbReference type="OrthoDB" id="4125991at2"/>
<dbReference type="InterPro" id="IPR036249">
    <property type="entry name" value="Thioredoxin-like_sf"/>
</dbReference>
<evidence type="ECO:0000256" key="1">
    <source>
        <dbReference type="SAM" id="MobiDB-lite"/>
    </source>
</evidence>
<dbReference type="KEGG" id="eke:EK0264_03245"/>
<keyword evidence="3" id="KW-1185">Reference proteome</keyword>
<dbReference type="InterPro" id="IPR053977">
    <property type="entry name" value="Rv2466c-like"/>
</dbReference>
<dbReference type="Proteomes" id="UP000463857">
    <property type="component" value="Chromosome"/>
</dbReference>
<dbReference type="EMBL" id="CP047156">
    <property type="protein sequence ID" value="QHB99392.1"/>
    <property type="molecule type" value="Genomic_DNA"/>
</dbReference>
<dbReference type="Gene3D" id="3.40.30.10">
    <property type="entry name" value="Glutaredoxin"/>
    <property type="match status" value="1"/>
</dbReference>
<proteinExistence type="predicted"/>
<accession>A0A7L4YKI9</accession>
<dbReference type="AlphaFoldDB" id="A0A7L4YKI9"/>
<dbReference type="InParanoid" id="A0A7L4YKI9"/>
<feature type="region of interest" description="Disordered" evidence="1">
    <location>
        <begin position="1"/>
        <end position="46"/>
    </location>
</feature>
<dbReference type="CDD" id="cd02972">
    <property type="entry name" value="DsbA_family"/>
    <property type="match status" value="1"/>
</dbReference>
<organism evidence="2 3">
    <name type="scientific">Epidermidibacterium keratini</name>
    <dbReference type="NCBI Taxonomy" id="1891644"/>
    <lineage>
        <taxon>Bacteria</taxon>
        <taxon>Bacillati</taxon>
        <taxon>Actinomycetota</taxon>
        <taxon>Actinomycetes</taxon>
        <taxon>Sporichthyales</taxon>
        <taxon>Sporichthyaceae</taxon>
        <taxon>Epidermidibacterium</taxon>
    </lineage>
</organism>
<gene>
    <name evidence="2" type="ORF">EK0264_03245</name>
</gene>